<reference evidence="4" key="1">
    <citation type="journal article" date="2013" name="Environ. Microbiol.">
        <title>Seasonally variable intestinal metagenomes of the red palm weevil (Rhynchophorus ferrugineus).</title>
        <authorList>
            <person name="Jia S."/>
            <person name="Zhang X."/>
            <person name="Zhang G."/>
            <person name="Yin A."/>
            <person name="Zhang S."/>
            <person name="Li F."/>
            <person name="Wang L."/>
            <person name="Zhao D."/>
            <person name="Yun Q."/>
            <person name="Tala"/>
            <person name="Wang J."/>
            <person name="Sun G."/>
            <person name="Baabdullah M."/>
            <person name="Yu X."/>
            <person name="Hu S."/>
            <person name="Al-Mssallem I.S."/>
            <person name="Yu J."/>
        </authorList>
    </citation>
    <scope>NUCLEOTIDE SEQUENCE</scope>
</reference>
<dbReference type="SUPFAM" id="SSF52279">
    <property type="entry name" value="Beta-D-glucan exohydrolase, C-terminal domain"/>
    <property type="match status" value="1"/>
</dbReference>
<sequence length="138" mass="15068">MAIILAMPTQGANGPAEIVSAIKNGKLSVDVVDQRIDELINVIKEVVAHRNPKVNFSWQKQHLLARKAAQDSIVLLKNDDTILPLAADKKVAIIGDFVKTPRYQGAGSSLVNPHHLEKIIDLLPKYNLNVSGIAQGYQ</sequence>
<dbReference type="AlphaFoldDB" id="A0A060CC36"/>
<dbReference type="GO" id="GO:0004553">
    <property type="term" value="F:hydrolase activity, hydrolyzing O-glycosyl compounds"/>
    <property type="evidence" value="ECO:0007669"/>
    <property type="project" value="InterPro"/>
</dbReference>
<dbReference type="PANTHER" id="PTHR42715:SF10">
    <property type="entry name" value="BETA-GLUCOSIDASE"/>
    <property type="match status" value="1"/>
</dbReference>
<evidence type="ECO:0000256" key="2">
    <source>
        <dbReference type="ARBA" id="ARBA00022801"/>
    </source>
</evidence>
<keyword evidence="2" id="KW-0378">Hydrolase</keyword>
<dbReference type="EMBL" id="KF125164">
    <property type="protein sequence ID" value="AIA92487.1"/>
    <property type="molecule type" value="Genomic_DNA"/>
</dbReference>
<evidence type="ECO:0000259" key="3">
    <source>
        <dbReference type="Pfam" id="PF01915"/>
    </source>
</evidence>
<dbReference type="InterPro" id="IPR050288">
    <property type="entry name" value="Cellulose_deg_GH3"/>
</dbReference>
<dbReference type="GO" id="GO:0005975">
    <property type="term" value="P:carbohydrate metabolic process"/>
    <property type="evidence" value="ECO:0007669"/>
    <property type="project" value="InterPro"/>
</dbReference>
<dbReference type="InterPro" id="IPR036962">
    <property type="entry name" value="Glyco_hydro_3_N_sf"/>
</dbReference>
<dbReference type="Gene3D" id="3.40.50.1700">
    <property type="entry name" value="Glycoside hydrolase family 3 C-terminal domain"/>
    <property type="match status" value="1"/>
</dbReference>
<name>A0A060CC36_9STRE</name>
<dbReference type="InterPro" id="IPR036881">
    <property type="entry name" value="Glyco_hydro_3_C_sf"/>
</dbReference>
<proteinExistence type="inferred from homology"/>
<dbReference type="Gene3D" id="3.20.20.300">
    <property type="entry name" value="Glycoside hydrolase, family 3, N-terminal domain"/>
    <property type="match status" value="1"/>
</dbReference>
<feature type="domain" description="Glycoside hydrolase family 3 C-terminal" evidence="3">
    <location>
        <begin position="73"/>
        <end position="123"/>
    </location>
</feature>
<dbReference type="PANTHER" id="PTHR42715">
    <property type="entry name" value="BETA-GLUCOSIDASE"/>
    <property type="match status" value="1"/>
</dbReference>
<evidence type="ECO:0000313" key="4">
    <source>
        <dbReference type="EMBL" id="AIA92487.1"/>
    </source>
</evidence>
<feature type="non-terminal residue" evidence="4">
    <location>
        <position position="138"/>
    </location>
</feature>
<accession>A0A060CC36</accession>
<comment type="similarity">
    <text evidence="1">Belongs to the glycosyl hydrolase 3 family.</text>
</comment>
<protein>
    <submittedName>
        <fullName evidence="4">CAZy families GH3 protein</fullName>
    </submittedName>
</protein>
<evidence type="ECO:0000256" key="1">
    <source>
        <dbReference type="ARBA" id="ARBA00005336"/>
    </source>
</evidence>
<organism evidence="4">
    <name type="scientific">uncultured Streptococcus sp</name>
    <dbReference type="NCBI Taxonomy" id="83427"/>
    <lineage>
        <taxon>Bacteria</taxon>
        <taxon>Bacillati</taxon>
        <taxon>Bacillota</taxon>
        <taxon>Bacilli</taxon>
        <taxon>Lactobacillales</taxon>
        <taxon>Streptococcaceae</taxon>
        <taxon>Streptococcus</taxon>
        <taxon>environmental samples</taxon>
    </lineage>
</organism>
<dbReference type="Pfam" id="PF01915">
    <property type="entry name" value="Glyco_hydro_3_C"/>
    <property type="match status" value="1"/>
</dbReference>
<dbReference type="InterPro" id="IPR002772">
    <property type="entry name" value="Glyco_hydro_3_C"/>
</dbReference>